<evidence type="ECO:0000256" key="2">
    <source>
        <dbReference type="ARBA" id="ARBA00022691"/>
    </source>
</evidence>
<evidence type="ECO:0000256" key="1">
    <source>
        <dbReference type="ARBA" id="ARBA00022485"/>
    </source>
</evidence>
<evidence type="ECO:0000313" key="10">
    <source>
        <dbReference type="EMBL" id="BAP58546.1"/>
    </source>
</evidence>
<sequence length="221" mass="26079">MNYPINEVFQTLQGEGFYTGTPAIFIRMQYCQIKCNWCDTKYTWNKKNEKKISINNILKKKKKDQWCLANPQQLLNIILKKKWTARHLVITGGEPTKYDLRPLIYVFEKFGFFCQIETSGAYPIYCFKNTWVTVSPKKNIKKKSILTDSLLRANEIKYPVFSEKDISDLDFLLSILKNRKKYIVSLQPINQNNIATNICIKTCIARNWRLSVQMHKYLNLK</sequence>
<comment type="pathway">
    <text evidence="8">Purine metabolism; 7-cyano-7-deazaguanine biosynthesis.</text>
</comment>
<dbReference type="InterPro" id="IPR013785">
    <property type="entry name" value="Aldolase_TIM"/>
</dbReference>
<dbReference type="AlphaFoldDB" id="A0A090BWG1"/>
<dbReference type="RefSeq" id="WP_041062860.1">
    <property type="nucleotide sequence ID" value="NZ_AP014521.1"/>
</dbReference>
<protein>
    <recommendedName>
        <fullName evidence="8">7-carboxy-7-deazaguanine synthase</fullName>
        <shortName evidence="8">CDG synthase</shortName>
        <ecNumber evidence="8">4.3.99.3</ecNumber>
    </recommendedName>
    <alternativeName>
        <fullName evidence="8">Queuosine biosynthesis protein QueE</fullName>
    </alternativeName>
</protein>
<dbReference type="InterPro" id="IPR007197">
    <property type="entry name" value="rSAM"/>
</dbReference>
<dbReference type="KEGG" id="sbw:TGUWTKB_3050"/>
<dbReference type="InterPro" id="IPR024924">
    <property type="entry name" value="7-CO-7-deazaguanine_synth-like"/>
</dbReference>
<evidence type="ECO:0000256" key="7">
    <source>
        <dbReference type="ARBA" id="ARBA00023239"/>
    </source>
</evidence>
<accession>A0A090BWG1</accession>
<feature type="domain" description="Radical SAM core" evidence="9">
    <location>
        <begin position="18"/>
        <end position="221"/>
    </location>
</feature>
<dbReference type="SFLD" id="SFLDS00029">
    <property type="entry name" value="Radical_SAM"/>
    <property type="match status" value="1"/>
</dbReference>
<feature type="binding site" evidence="8">
    <location>
        <position position="31"/>
    </location>
    <ligand>
        <name>[4Fe-4S] cluster</name>
        <dbReference type="ChEBI" id="CHEBI:49883"/>
        <note>4Fe-4S-S-AdoMet</note>
    </ligand>
</feature>
<keyword evidence="2 8" id="KW-0949">S-adenosyl-L-methionine</keyword>
<comment type="cofactor">
    <cofactor evidence="8">
        <name>[4Fe-4S] cluster</name>
        <dbReference type="ChEBI" id="CHEBI:49883"/>
    </cofactor>
    <text evidence="8">Binds 1 [4Fe-4S] cluster. The cluster is coordinated with 3 cysteines and an exchangeable S-adenosyl-L-methionine.</text>
</comment>
<dbReference type="HOGENOM" id="CLU_066739_3_0_6"/>
<keyword evidence="1 8" id="KW-0004">4Fe-4S</keyword>
<dbReference type="OrthoDB" id="9792276at2"/>
<keyword evidence="4 8" id="KW-0460">Magnesium</keyword>
<dbReference type="PANTHER" id="PTHR42836:SF1">
    <property type="entry name" value="7-CARBOXY-7-DEAZAGUANINE SYNTHASE"/>
    <property type="match status" value="1"/>
</dbReference>
<organism evidence="10 11">
    <name type="scientific">Candidatus Tachikawaea gelatinosa</name>
    <dbReference type="NCBI Taxonomy" id="1410383"/>
    <lineage>
        <taxon>Bacteria</taxon>
        <taxon>Pseudomonadati</taxon>
        <taxon>Pseudomonadota</taxon>
        <taxon>Gammaproteobacteria</taxon>
        <taxon>Enterobacterales</taxon>
        <taxon>Enterobacteriaceae</taxon>
        <taxon>Candidatus Tachikawaea</taxon>
    </lineage>
</organism>
<dbReference type="GO" id="GO:0016840">
    <property type="term" value="F:carbon-nitrogen lyase activity"/>
    <property type="evidence" value="ECO:0007669"/>
    <property type="project" value="UniProtKB-UniRule"/>
</dbReference>
<keyword evidence="3 8" id="KW-0479">Metal-binding</keyword>
<dbReference type="Proteomes" id="UP000031627">
    <property type="component" value="Chromosome"/>
</dbReference>
<evidence type="ECO:0000256" key="6">
    <source>
        <dbReference type="ARBA" id="ARBA00023014"/>
    </source>
</evidence>
<dbReference type="Gene3D" id="3.20.20.70">
    <property type="entry name" value="Aldolase class I"/>
    <property type="match status" value="1"/>
</dbReference>
<feature type="binding site" evidence="8">
    <location>
        <begin position="135"/>
        <end position="137"/>
    </location>
    <ligand>
        <name>S-adenosyl-L-methionine</name>
        <dbReference type="ChEBI" id="CHEBI:59789"/>
    </ligand>
</feature>
<comment type="similarity">
    <text evidence="8">Belongs to the radical SAM superfamily. 7-carboxy-7-deazaguanine synthase family.</text>
</comment>
<reference evidence="11" key="1">
    <citation type="submission" date="2013-11" db="EMBL/GenBank/DDBJ databases">
        <title>Symbiont-containing voluminous jelly as an extraordinary maternal gift for overwintering insect nymphs.</title>
        <authorList>
            <person name="Kaiwa N."/>
            <person name="Hosokawa T."/>
            <person name="Nikoh N."/>
            <person name="Meng X.Y."/>
            <person name="Tanahashi M."/>
            <person name="Moriyama M."/>
            <person name="Maeda T."/>
            <person name="Yamaguchi K."/>
            <person name="Shigenobu S."/>
            <person name="Ito M."/>
            <person name="Fukatsu T."/>
        </authorList>
    </citation>
    <scope>NUCLEOTIDE SEQUENCE [LARGE SCALE GENOMIC DNA]</scope>
    <source>
        <strain evidence="11">UwTKB</strain>
    </source>
</reference>
<evidence type="ECO:0000256" key="8">
    <source>
        <dbReference type="HAMAP-Rule" id="MF_00917"/>
    </source>
</evidence>
<keyword evidence="8" id="KW-0671">Queuosine biosynthesis</keyword>
<keyword evidence="5 8" id="KW-0408">Iron</keyword>
<dbReference type="STRING" id="1410383.TGUWTKB_3050"/>
<comment type="caution">
    <text evidence="8">Lacks conserved residue(s) required for the propagation of feature annotation.</text>
</comment>
<dbReference type="GO" id="GO:0000287">
    <property type="term" value="F:magnesium ion binding"/>
    <property type="evidence" value="ECO:0007669"/>
    <property type="project" value="UniProtKB-UniRule"/>
</dbReference>
<dbReference type="GO" id="GO:0008616">
    <property type="term" value="P:tRNA queuosine(34) biosynthetic process"/>
    <property type="evidence" value="ECO:0007669"/>
    <property type="project" value="UniProtKB-UniRule"/>
</dbReference>
<dbReference type="InterPro" id="IPR027609">
    <property type="entry name" value="rSAM_QueE_proteobac"/>
</dbReference>
<evidence type="ECO:0000259" key="9">
    <source>
        <dbReference type="PROSITE" id="PS51918"/>
    </source>
</evidence>
<feature type="binding site" evidence="8">
    <location>
        <position position="38"/>
    </location>
    <ligand>
        <name>[4Fe-4S] cluster</name>
        <dbReference type="ChEBI" id="CHEBI:49883"/>
        <note>4Fe-4S-S-AdoMet</note>
    </ligand>
</feature>
<dbReference type="GO" id="GO:0051539">
    <property type="term" value="F:4 iron, 4 sulfur cluster binding"/>
    <property type="evidence" value="ECO:0007669"/>
    <property type="project" value="UniProtKB-UniRule"/>
</dbReference>
<dbReference type="PIRSF" id="PIRSF000370">
    <property type="entry name" value="QueE"/>
    <property type="match status" value="1"/>
</dbReference>
<keyword evidence="7 8" id="KW-0456">Lyase</keyword>
<feature type="binding site" evidence="8">
    <location>
        <position position="27"/>
    </location>
    <ligand>
        <name>substrate</name>
    </ligand>
</feature>
<keyword evidence="6 8" id="KW-0411">Iron-sulfur</keyword>
<feature type="binding site" evidence="8">
    <location>
        <position position="91"/>
    </location>
    <ligand>
        <name>substrate</name>
    </ligand>
</feature>
<comment type="cofactor">
    <cofactor evidence="8">
        <name>S-adenosyl-L-methionine</name>
        <dbReference type="ChEBI" id="CHEBI:59789"/>
    </cofactor>
    <text evidence="8">Binds 1 S-adenosyl-L-methionine per subunit.</text>
</comment>
<keyword evidence="11" id="KW-1185">Reference proteome</keyword>
<dbReference type="PANTHER" id="PTHR42836">
    <property type="entry name" value="7-CARBOXY-7-DEAZAGUANINE SYNTHASE"/>
    <property type="match status" value="1"/>
</dbReference>
<evidence type="ECO:0000256" key="3">
    <source>
        <dbReference type="ARBA" id="ARBA00022723"/>
    </source>
</evidence>
<evidence type="ECO:0000313" key="11">
    <source>
        <dbReference type="Proteomes" id="UP000031627"/>
    </source>
</evidence>
<name>A0A090BWG1_9ENTR</name>
<feature type="binding site" evidence="8">
    <location>
        <begin position="12"/>
        <end position="14"/>
    </location>
    <ligand>
        <name>substrate</name>
    </ligand>
</feature>
<feature type="binding site" evidence="8">
    <location>
        <position position="35"/>
    </location>
    <ligand>
        <name>[4Fe-4S] cluster</name>
        <dbReference type="ChEBI" id="CHEBI:49883"/>
        <note>4Fe-4S-S-AdoMet</note>
    </ligand>
</feature>
<evidence type="ECO:0000256" key="5">
    <source>
        <dbReference type="ARBA" id="ARBA00023004"/>
    </source>
</evidence>
<dbReference type="GO" id="GO:1904047">
    <property type="term" value="F:S-adenosyl-L-methionine binding"/>
    <property type="evidence" value="ECO:0007669"/>
    <property type="project" value="UniProtKB-UniRule"/>
</dbReference>
<reference evidence="10 11" key="2">
    <citation type="journal article" date="2014" name="Curr. Biol.">
        <title>Symbiont-Supplemented Maternal Investment Underpinning Host's Ecological Adaptation.</title>
        <authorList>
            <person name="Kaiwa N."/>
            <person name="Hosokawa T."/>
            <person name="Nikoh N."/>
            <person name="Tanahashi M."/>
            <person name="Moriyama M."/>
            <person name="Meng X.Y."/>
            <person name="Maeda T."/>
            <person name="Yamaguchi K."/>
            <person name="Shigenobu S."/>
            <person name="Ito M."/>
            <person name="Fukatsu T."/>
        </authorList>
    </citation>
    <scope>NUCLEOTIDE SEQUENCE [LARGE SCALE GENOMIC DNA]</scope>
    <source>
        <strain evidence="10 11">UwTKB</strain>
    </source>
</reference>
<dbReference type="HAMAP" id="MF_00917">
    <property type="entry name" value="QueE"/>
    <property type="match status" value="1"/>
</dbReference>
<comment type="cofactor">
    <cofactor evidence="8">
        <name>Mg(2+)</name>
        <dbReference type="ChEBI" id="CHEBI:18420"/>
    </cofactor>
</comment>
<feature type="binding site" evidence="8">
    <location>
        <begin position="37"/>
        <end position="39"/>
    </location>
    <ligand>
        <name>S-adenosyl-L-methionine</name>
        <dbReference type="ChEBI" id="CHEBI:59789"/>
    </ligand>
</feature>
<comment type="catalytic activity">
    <reaction evidence="8">
        <text>6-carboxy-5,6,7,8-tetrahydropterin + H(+) = 7-carboxy-7-carbaguanine + NH4(+)</text>
        <dbReference type="Rhea" id="RHEA:27974"/>
        <dbReference type="ChEBI" id="CHEBI:15378"/>
        <dbReference type="ChEBI" id="CHEBI:28938"/>
        <dbReference type="ChEBI" id="CHEBI:61032"/>
        <dbReference type="ChEBI" id="CHEBI:61036"/>
        <dbReference type="EC" id="4.3.99.3"/>
    </reaction>
</comment>
<proteinExistence type="inferred from homology"/>
<dbReference type="NCBIfam" id="TIGR04322">
    <property type="entry name" value="rSAM_QueE_Ecoli"/>
    <property type="match status" value="1"/>
</dbReference>
<evidence type="ECO:0000256" key="4">
    <source>
        <dbReference type="ARBA" id="ARBA00022842"/>
    </source>
</evidence>
<comment type="function">
    <text evidence="8">Catalyzes the complex heterocyclic radical-mediated conversion of 6-carboxy-5,6,7,8-tetrahydropterin (CPH4) to 7-carboxy-7-deazaguanine (CDG), a step common to the biosynthetic pathways of all 7-deazapurine-containing compounds.</text>
</comment>
<dbReference type="EC" id="4.3.99.3" evidence="8"/>
<feature type="binding site" evidence="8">
    <location>
        <position position="93"/>
    </location>
    <ligand>
        <name>S-adenosyl-L-methionine</name>
        <dbReference type="ChEBI" id="CHEBI:59789"/>
    </ligand>
</feature>
<dbReference type="EMBL" id="AP014521">
    <property type="protein sequence ID" value="BAP58546.1"/>
    <property type="molecule type" value="Genomic_DNA"/>
</dbReference>
<comment type="subunit">
    <text evidence="8">Homodimer.</text>
</comment>
<dbReference type="PROSITE" id="PS51918">
    <property type="entry name" value="RADICAL_SAM"/>
    <property type="match status" value="1"/>
</dbReference>
<dbReference type="UniPathway" id="UPA00391"/>
<gene>
    <name evidence="8 10" type="primary">queE</name>
    <name evidence="10" type="ORF">TGUWTKB_3050</name>
</gene>
<feature type="binding site" evidence="8">
    <location>
        <position position="40"/>
    </location>
    <ligand>
        <name>Mg(2+)</name>
        <dbReference type="ChEBI" id="CHEBI:18420"/>
    </ligand>
</feature>